<feature type="transmembrane region" description="Helical" evidence="1">
    <location>
        <begin position="66"/>
        <end position="87"/>
    </location>
</feature>
<comment type="caution">
    <text evidence="2">The sequence shown here is derived from an EMBL/GenBank/DDBJ whole genome shotgun (WGS) entry which is preliminary data.</text>
</comment>
<dbReference type="EMBL" id="DXBY01000060">
    <property type="protein sequence ID" value="HIZ34866.1"/>
    <property type="molecule type" value="Genomic_DNA"/>
</dbReference>
<gene>
    <name evidence="2" type="ORF">H9815_03740</name>
</gene>
<sequence>MSETPVPAEPYICPHCEATHEHDHVDERAVVGHYRTRLAVVCGVRALLVLLAVAGVLLWLPPTAGLTLVGAGVLAWVLATAAGLLVASVDLARRGGDAQQAASERRLVTVSVLTGAALTPVLALLVALVGRAWADEGAVTVLSVSAAAATGWLAGSAGAEVVRALRLRSLLVADTRAGEVARASAVRHREHTGEWRQLGTVVATALLVGLWVALCQLMPVVAVVLVPLHLALVAGTRRLVNDQSRTR</sequence>
<reference evidence="2" key="1">
    <citation type="journal article" date="2021" name="PeerJ">
        <title>Extensive microbial diversity within the chicken gut microbiome revealed by metagenomics and culture.</title>
        <authorList>
            <person name="Gilroy R."/>
            <person name="Ravi A."/>
            <person name="Getino M."/>
            <person name="Pursley I."/>
            <person name="Horton D.L."/>
            <person name="Alikhan N.F."/>
            <person name="Baker D."/>
            <person name="Gharbi K."/>
            <person name="Hall N."/>
            <person name="Watson M."/>
            <person name="Adriaenssens E.M."/>
            <person name="Foster-Nyarko E."/>
            <person name="Jarju S."/>
            <person name="Secka A."/>
            <person name="Antonio M."/>
            <person name="Oren A."/>
            <person name="Chaudhuri R.R."/>
            <person name="La Ragione R."/>
            <person name="Hildebrand F."/>
            <person name="Pallen M.J."/>
        </authorList>
    </citation>
    <scope>NUCLEOTIDE SEQUENCE</scope>
    <source>
        <strain evidence="2">ChiGjej4B4-7305</strain>
    </source>
</reference>
<organism evidence="2 3">
    <name type="scientific">Candidatus Ruania gallistercoris</name>
    <dbReference type="NCBI Taxonomy" id="2838746"/>
    <lineage>
        <taxon>Bacteria</taxon>
        <taxon>Bacillati</taxon>
        <taxon>Actinomycetota</taxon>
        <taxon>Actinomycetes</taxon>
        <taxon>Micrococcales</taxon>
        <taxon>Ruaniaceae</taxon>
        <taxon>Ruania</taxon>
    </lineage>
</organism>
<reference evidence="2" key="2">
    <citation type="submission" date="2021-04" db="EMBL/GenBank/DDBJ databases">
        <authorList>
            <person name="Gilroy R."/>
        </authorList>
    </citation>
    <scope>NUCLEOTIDE SEQUENCE</scope>
    <source>
        <strain evidence="2">ChiGjej4B4-7305</strain>
    </source>
</reference>
<keyword evidence="1" id="KW-0812">Transmembrane</keyword>
<feature type="transmembrane region" description="Helical" evidence="1">
    <location>
        <begin position="107"/>
        <end position="129"/>
    </location>
</feature>
<evidence type="ECO:0000313" key="2">
    <source>
        <dbReference type="EMBL" id="HIZ34866.1"/>
    </source>
</evidence>
<feature type="transmembrane region" description="Helical" evidence="1">
    <location>
        <begin position="38"/>
        <end position="60"/>
    </location>
</feature>
<dbReference type="Proteomes" id="UP000824037">
    <property type="component" value="Unassembled WGS sequence"/>
</dbReference>
<evidence type="ECO:0000313" key="3">
    <source>
        <dbReference type="Proteomes" id="UP000824037"/>
    </source>
</evidence>
<proteinExistence type="predicted"/>
<feature type="transmembrane region" description="Helical" evidence="1">
    <location>
        <begin position="141"/>
        <end position="162"/>
    </location>
</feature>
<keyword evidence="1" id="KW-0472">Membrane</keyword>
<accession>A0A9D2J335</accession>
<dbReference type="AlphaFoldDB" id="A0A9D2J335"/>
<evidence type="ECO:0000256" key="1">
    <source>
        <dbReference type="SAM" id="Phobius"/>
    </source>
</evidence>
<keyword evidence="1" id="KW-1133">Transmembrane helix</keyword>
<name>A0A9D2J335_9MICO</name>
<protein>
    <submittedName>
        <fullName evidence="2">Uncharacterized protein</fullName>
    </submittedName>
</protein>